<reference evidence="2" key="1">
    <citation type="submission" date="2024-06" db="EMBL/GenBank/DDBJ databases">
        <title>Draft Genome Sequences of Epichloe bromicola Strains Isolated from Elymus ciliaris.</title>
        <authorList>
            <consortium name="Epichloe bromicola genome sequencing consortium"/>
            <person name="Miura A."/>
            <person name="Imano S."/>
            <person name="Ashida A."/>
            <person name="Sato I."/>
            <person name="Chiba S."/>
            <person name="Tanaka A."/>
            <person name="Camagna M."/>
            <person name="Takemoto D."/>
        </authorList>
    </citation>
    <scope>NUCLEOTIDE SEQUENCE [LARGE SCALE GENOMIC DNA]</scope>
    <source>
        <strain evidence="2">DP</strain>
    </source>
</reference>
<proteinExistence type="predicted"/>
<evidence type="ECO:0000313" key="1">
    <source>
        <dbReference type="EMBL" id="GAB0131975.1"/>
    </source>
</evidence>
<gene>
    <name evidence="1" type="primary">g426</name>
    <name evidence="1" type="ORF">EsDP_00000426</name>
</gene>
<evidence type="ECO:0000313" key="2">
    <source>
        <dbReference type="Proteomes" id="UP001562357"/>
    </source>
</evidence>
<dbReference type="Proteomes" id="UP001562357">
    <property type="component" value="Unassembled WGS sequence"/>
</dbReference>
<sequence>MTTFYHVACAANPYLAWLLQCNTGASYAASSVSYFSHPASPSPSSSFSIISSPEVASPTQTPPIIDWEPETKPLGRKTKKSIEKRGIRYFLYKLDECNYNKSAQRWSQFPDAQPEDVEIPGKYQTTPLMLHGRIDPSTLLQCQRCGTRCDLDYNIVDQDQNTAADEQDVAIHILSYVHCPLNSVRQCSVKSRREWDAGETRIFKTKKVNVMRELQQHLLTMTATKISPEVFEEDDIRPVHRNIYNAYRGLRVFWHRLLLERRNDPDYFKDDDIDGIPLWGDLMTDVTLVEKRLISHEHMDLVYGITPEGADYLHRWSSEWEKELGWLNAFAGWQGRMPPAKLPRCRTMAENVGLGLKALAEAEEKLDGKYENLQRFDVAKVQARALFRGLHSSLVSFSSSV</sequence>
<dbReference type="EMBL" id="BAAFGZ010000007">
    <property type="protein sequence ID" value="GAB0131975.1"/>
    <property type="molecule type" value="Genomic_DNA"/>
</dbReference>
<accession>A0ABQ0CEU9</accession>
<comment type="caution">
    <text evidence="1">The sequence shown here is derived from an EMBL/GenBank/DDBJ whole genome shotgun (WGS) entry which is preliminary data.</text>
</comment>
<organism evidence="1 2">
    <name type="scientific">Epichloe bromicola</name>
    <dbReference type="NCBI Taxonomy" id="79588"/>
    <lineage>
        <taxon>Eukaryota</taxon>
        <taxon>Fungi</taxon>
        <taxon>Dikarya</taxon>
        <taxon>Ascomycota</taxon>
        <taxon>Pezizomycotina</taxon>
        <taxon>Sordariomycetes</taxon>
        <taxon>Hypocreomycetidae</taxon>
        <taxon>Hypocreales</taxon>
        <taxon>Clavicipitaceae</taxon>
        <taxon>Epichloe</taxon>
    </lineage>
</organism>
<protein>
    <submittedName>
        <fullName evidence="1">Uncharacterized protein</fullName>
    </submittedName>
</protein>
<name>A0ABQ0CEU9_9HYPO</name>
<keyword evidence="2" id="KW-1185">Reference proteome</keyword>